<protein>
    <submittedName>
        <fullName evidence="2">Uncharacterized protein</fullName>
    </submittedName>
</protein>
<dbReference type="HOGENOM" id="CLU_1838463_0_0_1"/>
<evidence type="ECO:0000256" key="1">
    <source>
        <dbReference type="SAM" id="MobiDB-lite"/>
    </source>
</evidence>
<dbReference type="EMBL" id="CM000132">
    <property type="protein sequence ID" value="EEC82530.1"/>
    <property type="molecule type" value="Genomic_DNA"/>
</dbReference>
<name>B8B533_ORYSI</name>
<sequence>MGGEEAGGGRGWDRGGGGRRRPGVERGAAASGGFGWAEASAGGTDGRGGGRRQAWIGQGQTGEGRRRQATVRGWAQGDGSGRRRLSLAVLSFQICVHHSATCLETGTTPDQRRAERIRELNDWELKEEHGIGLEQSTIKR</sequence>
<feature type="compositionally biased region" description="Gly residues" evidence="1">
    <location>
        <begin position="1"/>
        <end position="10"/>
    </location>
</feature>
<reference evidence="2 3" key="1">
    <citation type="journal article" date="2005" name="PLoS Biol.">
        <title>The genomes of Oryza sativa: a history of duplications.</title>
        <authorList>
            <person name="Yu J."/>
            <person name="Wang J."/>
            <person name="Lin W."/>
            <person name="Li S."/>
            <person name="Li H."/>
            <person name="Zhou J."/>
            <person name="Ni P."/>
            <person name="Dong W."/>
            <person name="Hu S."/>
            <person name="Zeng C."/>
            <person name="Zhang J."/>
            <person name="Zhang Y."/>
            <person name="Li R."/>
            <person name="Xu Z."/>
            <person name="Li S."/>
            <person name="Li X."/>
            <person name="Zheng H."/>
            <person name="Cong L."/>
            <person name="Lin L."/>
            <person name="Yin J."/>
            <person name="Geng J."/>
            <person name="Li G."/>
            <person name="Shi J."/>
            <person name="Liu J."/>
            <person name="Lv H."/>
            <person name="Li J."/>
            <person name="Wang J."/>
            <person name="Deng Y."/>
            <person name="Ran L."/>
            <person name="Shi X."/>
            <person name="Wang X."/>
            <person name="Wu Q."/>
            <person name="Li C."/>
            <person name="Ren X."/>
            <person name="Wang J."/>
            <person name="Wang X."/>
            <person name="Li D."/>
            <person name="Liu D."/>
            <person name="Zhang X."/>
            <person name="Ji Z."/>
            <person name="Zhao W."/>
            <person name="Sun Y."/>
            <person name="Zhang Z."/>
            <person name="Bao J."/>
            <person name="Han Y."/>
            <person name="Dong L."/>
            <person name="Ji J."/>
            <person name="Chen P."/>
            <person name="Wu S."/>
            <person name="Liu J."/>
            <person name="Xiao Y."/>
            <person name="Bu D."/>
            <person name="Tan J."/>
            <person name="Yang L."/>
            <person name="Ye C."/>
            <person name="Zhang J."/>
            <person name="Xu J."/>
            <person name="Zhou Y."/>
            <person name="Yu Y."/>
            <person name="Zhang B."/>
            <person name="Zhuang S."/>
            <person name="Wei H."/>
            <person name="Liu B."/>
            <person name="Lei M."/>
            <person name="Yu H."/>
            <person name="Li Y."/>
            <person name="Xu H."/>
            <person name="Wei S."/>
            <person name="He X."/>
            <person name="Fang L."/>
            <person name="Zhang Z."/>
            <person name="Zhang Y."/>
            <person name="Huang X."/>
            <person name="Su Z."/>
            <person name="Tong W."/>
            <person name="Li J."/>
            <person name="Tong Z."/>
            <person name="Li S."/>
            <person name="Ye J."/>
            <person name="Wang L."/>
            <person name="Fang L."/>
            <person name="Lei T."/>
            <person name="Chen C."/>
            <person name="Chen H."/>
            <person name="Xu Z."/>
            <person name="Li H."/>
            <person name="Huang H."/>
            <person name="Zhang F."/>
            <person name="Xu H."/>
            <person name="Li N."/>
            <person name="Zhao C."/>
            <person name="Li S."/>
            <person name="Dong L."/>
            <person name="Huang Y."/>
            <person name="Li L."/>
            <person name="Xi Y."/>
            <person name="Qi Q."/>
            <person name="Li W."/>
            <person name="Zhang B."/>
            <person name="Hu W."/>
            <person name="Zhang Y."/>
            <person name="Tian X."/>
            <person name="Jiao Y."/>
            <person name="Liang X."/>
            <person name="Jin J."/>
            <person name="Gao L."/>
            <person name="Zheng W."/>
            <person name="Hao B."/>
            <person name="Liu S."/>
            <person name="Wang W."/>
            <person name="Yuan L."/>
            <person name="Cao M."/>
            <person name="McDermott J."/>
            <person name="Samudrala R."/>
            <person name="Wang J."/>
            <person name="Wong G.K."/>
            <person name="Yang H."/>
        </authorList>
    </citation>
    <scope>NUCLEOTIDE SEQUENCE [LARGE SCALE GENOMIC DNA]</scope>
    <source>
        <strain evidence="3">cv. 93-11</strain>
    </source>
</reference>
<keyword evidence="3" id="KW-1185">Reference proteome</keyword>
<dbReference type="AlphaFoldDB" id="B8B533"/>
<gene>
    <name evidence="2" type="ORF">OsI_27050</name>
</gene>
<dbReference type="Gramene" id="BGIOSGA026238-TA">
    <property type="protein sequence ID" value="BGIOSGA026238-PA"/>
    <property type="gene ID" value="BGIOSGA026238"/>
</dbReference>
<dbReference type="Proteomes" id="UP000007015">
    <property type="component" value="Chromosome 7"/>
</dbReference>
<accession>B8B533</accession>
<feature type="region of interest" description="Disordered" evidence="1">
    <location>
        <begin position="1"/>
        <end position="80"/>
    </location>
</feature>
<organism evidence="2 3">
    <name type="scientific">Oryza sativa subsp. indica</name>
    <name type="common">Rice</name>
    <dbReference type="NCBI Taxonomy" id="39946"/>
    <lineage>
        <taxon>Eukaryota</taxon>
        <taxon>Viridiplantae</taxon>
        <taxon>Streptophyta</taxon>
        <taxon>Embryophyta</taxon>
        <taxon>Tracheophyta</taxon>
        <taxon>Spermatophyta</taxon>
        <taxon>Magnoliopsida</taxon>
        <taxon>Liliopsida</taxon>
        <taxon>Poales</taxon>
        <taxon>Poaceae</taxon>
        <taxon>BOP clade</taxon>
        <taxon>Oryzoideae</taxon>
        <taxon>Oryzeae</taxon>
        <taxon>Oryzinae</taxon>
        <taxon>Oryza</taxon>
        <taxon>Oryza sativa</taxon>
    </lineage>
</organism>
<evidence type="ECO:0000313" key="2">
    <source>
        <dbReference type="EMBL" id="EEC82530.1"/>
    </source>
</evidence>
<evidence type="ECO:0000313" key="3">
    <source>
        <dbReference type="Proteomes" id="UP000007015"/>
    </source>
</evidence>
<proteinExistence type="predicted"/>